<evidence type="ECO:0000313" key="3">
    <source>
        <dbReference type="EMBL" id="CAE4607928.1"/>
    </source>
</evidence>
<dbReference type="EMBL" id="HBNS01019218">
    <property type="protein sequence ID" value="CAE4607928.1"/>
    <property type="molecule type" value="Transcribed_RNA"/>
</dbReference>
<dbReference type="EMBL" id="HBNS01019219">
    <property type="protein sequence ID" value="CAE4607931.1"/>
    <property type="molecule type" value="Transcribed_RNA"/>
</dbReference>
<feature type="compositionally biased region" description="Basic residues" evidence="1">
    <location>
        <begin position="1"/>
        <end position="20"/>
    </location>
</feature>
<accession>A0A6V2F9T1</accession>
<evidence type="ECO:0000256" key="2">
    <source>
        <dbReference type="SAM" id="Phobius"/>
    </source>
</evidence>
<name>A0A6V2F9T1_9STRA</name>
<feature type="compositionally biased region" description="Polar residues" evidence="1">
    <location>
        <begin position="76"/>
        <end position="90"/>
    </location>
</feature>
<feature type="transmembrane region" description="Helical" evidence="2">
    <location>
        <begin position="32"/>
        <end position="56"/>
    </location>
</feature>
<feature type="compositionally biased region" description="Low complexity" evidence="1">
    <location>
        <begin position="118"/>
        <end position="129"/>
    </location>
</feature>
<protein>
    <submittedName>
        <fullName evidence="3">Uncharacterized protein</fullName>
    </submittedName>
</protein>
<feature type="region of interest" description="Disordered" evidence="1">
    <location>
        <begin position="1"/>
        <end position="23"/>
    </location>
</feature>
<feature type="transmembrane region" description="Helical" evidence="2">
    <location>
        <begin position="336"/>
        <end position="356"/>
    </location>
</feature>
<dbReference type="AlphaFoldDB" id="A0A6V2F9T1"/>
<proteinExistence type="predicted"/>
<feature type="region of interest" description="Disordered" evidence="1">
    <location>
        <begin position="65"/>
        <end position="90"/>
    </location>
</feature>
<evidence type="ECO:0000313" key="4">
    <source>
        <dbReference type="EMBL" id="CAE4607931.1"/>
    </source>
</evidence>
<feature type="transmembrane region" description="Helical" evidence="2">
    <location>
        <begin position="296"/>
        <end position="324"/>
    </location>
</feature>
<gene>
    <name evidence="3" type="ORF">DBRI00130_LOCUS15295</name>
    <name evidence="4" type="ORF">DBRI00130_LOCUS15296</name>
</gene>
<feature type="region of interest" description="Disordered" evidence="1">
    <location>
        <begin position="110"/>
        <end position="130"/>
    </location>
</feature>
<evidence type="ECO:0000256" key="1">
    <source>
        <dbReference type="SAM" id="MobiDB-lite"/>
    </source>
</evidence>
<keyword evidence="2" id="KW-1133">Transmembrane helix</keyword>
<feature type="transmembrane region" description="Helical" evidence="2">
    <location>
        <begin position="247"/>
        <end position="271"/>
    </location>
</feature>
<keyword evidence="2" id="KW-0472">Membrane</keyword>
<sequence>MRKPSFPKQHHTSFKRRRRIQTNQMISRTNRMYVYIMVLVGIAATCLPMALGFAPVSKKASYPTTMSSSSSHHLIQKQQQTATTKFNYSSSKTRKNDRLCNCKLMSSLEQPEDDTFSPPTTTTTTTPTPAIHSNHIEQQQQEQNELYKTFQLWYKNNLPPKPEDQLVLAGDMFALFTYSFLEHIIDDAYVDAINSPDVTTITYASAHDPTLSGAMATIRSLPVWFDVVHSAYGPVLTSAFPMMRTSYAPALSCAGVAAVTMASCWIVSGYFTKAFVFSNTLCCDTNNAVVVAGKTYVGAAFLMVVVAVGSHLLLGGVGVGVDVLDTSSLLTKADVDYIFCSFSVVLFWRYTISWLLGTGS</sequence>
<organism evidence="3">
    <name type="scientific">Ditylum brightwellii</name>
    <dbReference type="NCBI Taxonomy" id="49249"/>
    <lineage>
        <taxon>Eukaryota</taxon>
        <taxon>Sar</taxon>
        <taxon>Stramenopiles</taxon>
        <taxon>Ochrophyta</taxon>
        <taxon>Bacillariophyta</taxon>
        <taxon>Mediophyceae</taxon>
        <taxon>Lithodesmiophycidae</taxon>
        <taxon>Lithodesmiales</taxon>
        <taxon>Lithodesmiaceae</taxon>
        <taxon>Ditylum</taxon>
    </lineage>
</organism>
<reference evidence="3" key="1">
    <citation type="submission" date="2021-01" db="EMBL/GenBank/DDBJ databases">
        <authorList>
            <person name="Corre E."/>
            <person name="Pelletier E."/>
            <person name="Niang G."/>
            <person name="Scheremetjew M."/>
            <person name="Finn R."/>
            <person name="Kale V."/>
            <person name="Holt S."/>
            <person name="Cochrane G."/>
            <person name="Meng A."/>
            <person name="Brown T."/>
            <person name="Cohen L."/>
        </authorList>
    </citation>
    <scope>NUCLEOTIDE SEQUENCE</scope>
    <source>
        <strain evidence="3">GSO104</strain>
    </source>
</reference>
<keyword evidence="2" id="KW-0812">Transmembrane</keyword>